<name>A0ABR8PQU2_9CLOT</name>
<evidence type="ECO:0000313" key="13">
    <source>
        <dbReference type="Proteomes" id="UP000627781"/>
    </source>
</evidence>
<accession>A0ABR8PQU2</accession>
<comment type="catalytic activity">
    <reaction evidence="9">
        <text>malonyl-[ACP] + acetyl-CoA + H(+) = 3-oxobutanoyl-[ACP] + CO2 + CoA</text>
        <dbReference type="Rhea" id="RHEA:12080"/>
        <dbReference type="Rhea" id="RHEA-COMP:9623"/>
        <dbReference type="Rhea" id="RHEA-COMP:9625"/>
        <dbReference type="ChEBI" id="CHEBI:15378"/>
        <dbReference type="ChEBI" id="CHEBI:16526"/>
        <dbReference type="ChEBI" id="CHEBI:57287"/>
        <dbReference type="ChEBI" id="CHEBI:57288"/>
        <dbReference type="ChEBI" id="CHEBI:78449"/>
        <dbReference type="ChEBI" id="CHEBI:78450"/>
        <dbReference type="EC" id="2.3.1.180"/>
    </reaction>
</comment>
<evidence type="ECO:0000256" key="2">
    <source>
        <dbReference type="ARBA" id="ARBA00022490"/>
    </source>
</evidence>
<keyword evidence="13" id="KW-1185">Reference proteome</keyword>
<evidence type="ECO:0000256" key="1">
    <source>
        <dbReference type="ARBA" id="ARBA00008642"/>
    </source>
</evidence>
<dbReference type="HAMAP" id="MF_01815">
    <property type="entry name" value="FabH"/>
    <property type="match status" value="1"/>
</dbReference>
<gene>
    <name evidence="9" type="primary">fabH</name>
    <name evidence="12" type="ORF">H9661_04100</name>
</gene>
<evidence type="ECO:0000259" key="11">
    <source>
        <dbReference type="Pfam" id="PF08545"/>
    </source>
</evidence>
<dbReference type="Pfam" id="PF08541">
    <property type="entry name" value="ACP_syn_III_C"/>
    <property type="match status" value="1"/>
</dbReference>
<comment type="pathway">
    <text evidence="9">Lipid metabolism; fatty acid biosynthesis.</text>
</comment>
<evidence type="ECO:0000256" key="5">
    <source>
        <dbReference type="ARBA" id="ARBA00022832"/>
    </source>
</evidence>
<feature type="active site" evidence="9">
    <location>
        <position position="253"/>
    </location>
</feature>
<comment type="function">
    <text evidence="9">Catalyzes the condensation reaction of fatty acid synthesis by the addition to an acyl acceptor of two carbons from malonyl-ACP. Catalyzes the first condensation reaction which initiates fatty acid synthesis and may therefore play a role in governing the total rate of fatty acid production. Possesses both acetoacetyl-ACP synthase and acetyl transacylase activities. Its substrate specificity determines the biosynthesis of branched-chain and/or straight-chain of fatty acids.</text>
</comment>
<dbReference type="InterPro" id="IPR013747">
    <property type="entry name" value="ACP_syn_III_C"/>
</dbReference>
<comment type="subcellular location">
    <subcellularLocation>
        <location evidence="9">Cytoplasm</location>
    </subcellularLocation>
</comment>
<dbReference type="PANTHER" id="PTHR34069:SF2">
    <property type="entry name" value="BETA-KETOACYL-[ACYL-CARRIER-PROTEIN] SYNTHASE III"/>
    <property type="match status" value="1"/>
</dbReference>
<keyword evidence="9" id="KW-0511">Multifunctional enzyme</keyword>
<dbReference type="NCBIfam" id="TIGR00747">
    <property type="entry name" value="fabH"/>
    <property type="match status" value="1"/>
</dbReference>
<comment type="similarity">
    <text evidence="1 9">Belongs to the thiolase-like superfamily. FabH family.</text>
</comment>
<feature type="active site" evidence="9">
    <location>
        <position position="112"/>
    </location>
</feature>
<feature type="active site" evidence="9">
    <location>
        <position position="283"/>
    </location>
</feature>
<evidence type="ECO:0000256" key="7">
    <source>
        <dbReference type="ARBA" id="ARBA00023160"/>
    </source>
</evidence>
<dbReference type="EMBL" id="JACSRA010000004">
    <property type="protein sequence ID" value="MBD7910536.1"/>
    <property type="molecule type" value="Genomic_DNA"/>
</dbReference>
<dbReference type="Proteomes" id="UP000627781">
    <property type="component" value="Unassembled WGS sequence"/>
</dbReference>
<keyword evidence="4 9" id="KW-0808">Transferase</keyword>
<feature type="region of interest" description="ACP-binding" evidence="9">
    <location>
        <begin position="254"/>
        <end position="258"/>
    </location>
</feature>
<feature type="domain" description="Beta-ketoacyl-[acyl-carrier-protein] synthase III N-terminal" evidence="11">
    <location>
        <begin position="106"/>
        <end position="183"/>
    </location>
</feature>
<dbReference type="EC" id="2.3.1.180" evidence="9"/>
<dbReference type="CDD" id="cd00830">
    <property type="entry name" value="KAS_III"/>
    <property type="match status" value="1"/>
</dbReference>
<dbReference type="InterPro" id="IPR016039">
    <property type="entry name" value="Thiolase-like"/>
</dbReference>
<keyword evidence="6 9" id="KW-0443">Lipid metabolism</keyword>
<dbReference type="SUPFAM" id="SSF53901">
    <property type="entry name" value="Thiolase-like"/>
    <property type="match status" value="1"/>
</dbReference>
<keyword evidence="8 9" id="KW-0012">Acyltransferase</keyword>
<dbReference type="NCBIfam" id="NF006829">
    <property type="entry name" value="PRK09352.1"/>
    <property type="match status" value="1"/>
</dbReference>
<evidence type="ECO:0000259" key="10">
    <source>
        <dbReference type="Pfam" id="PF08541"/>
    </source>
</evidence>
<feature type="domain" description="Beta-ketoacyl-[acyl-carrier-protein] synthase III C-terminal" evidence="10">
    <location>
        <begin position="238"/>
        <end position="325"/>
    </location>
</feature>
<comment type="caution">
    <text evidence="12">The sequence shown here is derived from an EMBL/GenBank/DDBJ whole genome shotgun (WGS) entry which is preliminary data.</text>
</comment>
<protein>
    <recommendedName>
        <fullName evidence="9">Beta-ketoacyl-[acyl-carrier-protein] synthase III</fullName>
        <shortName evidence="9">Beta-ketoacyl-ACP synthase III</shortName>
        <shortName evidence="9">KAS III</shortName>
        <ecNumber evidence="9">2.3.1.180</ecNumber>
    </recommendedName>
    <alternativeName>
        <fullName evidence="9">3-oxoacyl-[acyl-carrier-protein] synthase 3</fullName>
    </alternativeName>
    <alternativeName>
        <fullName evidence="9">3-oxoacyl-[acyl-carrier-protein] synthase III</fullName>
    </alternativeName>
</protein>
<evidence type="ECO:0000256" key="3">
    <source>
        <dbReference type="ARBA" id="ARBA00022516"/>
    </source>
</evidence>
<reference evidence="12 13" key="1">
    <citation type="submission" date="2020-08" db="EMBL/GenBank/DDBJ databases">
        <title>A Genomic Blueprint of the Chicken Gut Microbiome.</title>
        <authorList>
            <person name="Gilroy R."/>
            <person name="Ravi A."/>
            <person name="Getino M."/>
            <person name="Pursley I."/>
            <person name="Horton D.L."/>
            <person name="Alikhan N.-F."/>
            <person name="Baker D."/>
            <person name="Gharbi K."/>
            <person name="Hall N."/>
            <person name="Watson M."/>
            <person name="Adriaenssens E.M."/>
            <person name="Foster-Nyarko E."/>
            <person name="Jarju S."/>
            <person name="Secka A."/>
            <person name="Antonio M."/>
            <person name="Oren A."/>
            <person name="Chaudhuri R."/>
            <person name="La Ragione R.M."/>
            <person name="Hildebrand F."/>
            <person name="Pallen M.J."/>
        </authorList>
    </citation>
    <scope>NUCLEOTIDE SEQUENCE [LARGE SCALE GENOMIC DNA]</scope>
    <source>
        <strain evidence="12 13">Sa3CVN1</strain>
    </source>
</reference>
<sequence>MEVINIKGYGAYAPPLVVSNEDLSKIVDTSNEWIVTRTGIEERRISQGEDTSMLATKAAQIALSRADVLAEEIDLIVVATITPDMATPSVACMVQKATGAKNAMAFDVSAACSGFIYGLEIAFSMMNNNSKFKKAIVIGAEVLSKILDWEDRSTCVLFGDGAGAVVLSKEESDENKVVSFYSLSEGEKGDALCSGSFDVLNPFVENPIVKNKKVAMDGKEVFKFASTAMVNSIKELLKVNNLSLDEIDYLVPHQANIRIIEYAAKKLGVGIEKFYINLQKYGNTSSATIPLALNEMYEAGMLTKGKKLIMVGFGGGLTFGSTLIEL</sequence>
<evidence type="ECO:0000256" key="8">
    <source>
        <dbReference type="ARBA" id="ARBA00023315"/>
    </source>
</evidence>
<comment type="domain">
    <text evidence="9">The last Arg residue of the ACP-binding site is essential for the weak association between ACP/AcpP and FabH.</text>
</comment>
<evidence type="ECO:0000256" key="6">
    <source>
        <dbReference type="ARBA" id="ARBA00023098"/>
    </source>
</evidence>
<evidence type="ECO:0000256" key="9">
    <source>
        <dbReference type="HAMAP-Rule" id="MF_01815"/>
    </source>
</evidence>
<dbReference type="InterPro" id="IPR004655">
    <property type="entry name" value="FabH"/>
</dbReference>
<keyword evidence="7 9" id="KW-0275">Fatty acid biosynthesis</keyword>
<dbReference type="Pfam" id="PF08545">
    <property type="entry name" value="ACP_syn_III"/>
    <property type="match status" value="1"/>
</dbReference>
<dbReference type="PANTHER" id="PTHR34069">
    <property type="entry name" value="3-OXOACYL-[ACYL-CARRIER-PROTEIN] SYNTHASE 3"/>
    <property type="match status" value="1"/>
</dbReference>
<evidence type="ECO:0000256" key="4">
    <source>
        <dbReference type="ARBA" id="ARBA00022679"/>
    </source>
</evidence>
<proteinExistence type="inferred from homology"/>
<keyword evidence="2 9" id="KW-0963">Cytoplasm</keyword>
<keyword evidence="3 9" id="KW-0444">Lipid biosynthesis</keyword>
<dbReference type="InterPro" id="IPR013751">
    <property type="entry name" value="ACP_syn_III_N"/>
</dbReference>
<comment type="subunit">
    <text evidence="9">Homodimer.</text>
</comment>
<evidence type="ECO:0000313" key="12">
    <source>
        <dbReference type="EMBL" id="MBD7910536.1"/>
    </source>
</evidence>
<organism evidence="12 13">
    <name type="scientific">Clostridium cibarium</name>
    <dbReference type="NCBI Taxonomy" id="2762247"/>
    <lineage>
        <taxon>Bacteria</taxon>
        <taxon>Bacillati</taxon>
        <taxon>Bacillota</taxon>
        <taxon>Clostridia</taxon>
        <taxon>Eubacteriales</taxon>
        <taxon>Clostridiaceae</taxon>
        <taxon>Clostridium</taxon>
    </lineage>
</organism>
<keyword evidence="5 9" id="KW-0276">Fatty acid metabolism</keyword>
<dbReference type="RefSeq" id="WP_143315023.1">
    <property type="nucleotide sequence ID" value="NZ_JACSRA010000004.1"/>
</dbReference>
<dbReference type="Gene3D" id="3.40.47.10">
    <property type="match status" value="1"/>
</dbReference>